<organism evidence="3 4">
    <name type="scientific">Pycnococcus provasolii</name>
    <dbReference type="NCBI Taxonomy" id="41880"/>
    <lineage>
        <taxon>Eukaryota</taxon>
        <taxon>Viridiplantae</taxon>
        <taxon>Chlorophyta</taxon>
        <taxon>Pseudoscourfieldiophyceae</taxon>
        <taxon>Pseudoscourfieldiales</taxon>
        <taxon>Pycnococcaceae</taxon>
        <taxon>Pycnococcus</taxon>
    </lineage>
</organism>
<accession>A0A830HSW1</accession>
<proteinExistence type="predicted"/>
<feature type="compositionally biased region" description="Basic and acidic residues" evidence="1">
    <location>
        <begin position="38"/>
        <end position="48"/>
    </location>
</feature>
<evidence type="ECO:0000313" key="4">
    <source>
        <dbReference type="Proteomes" id="UP000660262"/>
    </source>
</evidence>
<gene>
    <name evidence="3" type="ORF">PPROV_000893400</name>
</gene>
<sequence>MSPTMSRALSCVVCVFAFLLVATPEPAPVQEEEPETFNFRENEEDKPKTPSAVERMRVGYSKAPDECSTVLHVYDPLPGVGLGQVAASHAAVMETFSRRNIGVSIHDCALKKEYELRASCTERVSSSLLEMYTPASEFSCGVAPPPGLTLLDGQENWTDARANRGFLLINPHAKYAFGDKCDSVRKWLRRPSKLGETLFRDVEAVAVAFHVRLFDGNDALVSVSDDLTVTVNEDRGDSRVAFITDRVVRDMVHHIVKFAGAEWEKKKTFTYVATDSPTVRRKLSNFTFIKTNPHAESKIPPEHRLYDTASLYDFHALSMASTIISMPTSSSFSQYAGCRGEARVLTAKTFKEIESLLQHAGVR</sequence>
<dbReference type="EMBL" id="BNJQ01000028">
    <property type="protein sequence ID" value="GHP10202.1"/>
    <property type="molecule type" value="Genomic_DNA"/>
</dbReference>
<keyword evidence="2" id="KW-0732">Signal</keyword>
<comment type="caution">
    <text evidence="3">The sequence shown here is derived from an EMBL/GenBank/DDBJ whole genome shotgun (WGS) entry which is preliminary data.</text>
</comment>
<feature type="chain" id="PRO_5032858446" description="O-fucosyltransferase family protein" evidence="2">
    <location>
        <begin position="25"/>
        <end position="363"/>
    </location>
</feature>
<reference evidence="3" key="1">
    <citation type="submission" date="2020-10" db="EMBL/GenBank/DDBJ databases">
        <title>Unveiling of a novel bifunctional photoreceptor, Dualchrome1, isolated from a cosmopolitan green alga.</title>
        <authorList>
            <person name="Suzuki S."/>
            <person name="Kawachi M."/>
        </authorList>
    </citation>
    <scope>NUCLEOTIDE SEQUENCE</scope>
    <source>
        <strain evidence="3">NIES 2893</strain>
    </source>
</reference>
<dbReference type="AlphaFoldDB" id="A0A830HSW1"/>
<feature type="signal peptide" evidence="2">
    <location>
        <begin position="1"/>
        <end position="24"/>
    </location>
</feature>
<feature type="region of interest" description="Disordered" evidence="1">
    <location>
        <begin position="29"/>
        <end position="50"/>
    </location>
</feature>
<keyword evidence="4" id="KW-1185">Reference proteome</keyword>
<evidence type="ECO:0000313" key="3">
    <source>
        <dbReference type="EMBL" id="GHP10202.1"/>
    </source>
</evidence>
<evidence type="ECO:0008006" key="5">
    <source>
        <dbReference type="Google" id="ProtNLM"/>
    </source>
</evidence>
<evidence type="ECO:0000256" key="2">
    <source>
        <dbReference type="SAM" id="SignalP"/>
    </source>
</evidence>
<evidence type="ECO:0000256" key="1">
    <source>
        <dbReference type="SAM" id="MobiDB-lite"/>
    </source>
</evidence>
<name>A0A830HSW1_9CHLO</name>
<dbReference type="Proteomes" id="UP000660262">
    <property type="component" value="Unassembled WGS sequence"/>
</dbReference>
<protein>
    <recommendedName>
        <fullName evidence="5">O-fucosyltransferase family protein</fullName>
    </recommendedName>
</protein>